<dbReference type="Proteomes" id="UP000285882">
    <property type="component" value="Chromosome"/>
</dbReference>
<dbReference type="AlphaFoldDB" id="A0A410DBL2"/>
<reference evidence="1 4" key="2">
    <citation type="submission" date="2019-09" db="EMBL/GenBank/DDBJ databases">
        <title>Complete genome sequence of Sporolactobacillus terrae 70-3.</title>
        <authorList>
            <person name="Tanaka N."/>
            <person name="Shiwa Y."/>
            <person name="Fujita N."/>
            <person name="Tanasupawat S."/>
        </authorList>
    </citation>
    <scope>NUCLEOTIDE SEQUENCE [LARGE SCALE GENOMIC DNA]</scope>
    <source>
        <strain evidence="1 4">70-3</strain>
    </source>
</reference>
<sequence length="133" mass="15955">MKSMKKDIEYFHQVRSYLLGVNREIEKFIFVQNKRHNNEVLLGSYYRSSINIRTIFQTNEEIINIGWFRNKYIFIQTMDNNVKIYELNTMKLVCMMSNIASVDIISLDKRLYSLYKNGTVRVYKSFKDALLKD</sequence>
<dbReference type="EMBL" id="AP021853">
    <property type="protein sequence ID" value="BBO00004.1"/>
    <property type="molecule type" value="Genomic_DNA"/>
</dbReference>
<proteinExistence type="predicted"/>
<keyword evidence="3" id="KW-1185">Reference proteome</keyword>
<evidence type="ECO:0000313" key="3">
    <source>
        <dbReference type="Proteomes" id="UP000285882"/>
    </source>
</evidence>
<dbReference type="EMBL" id="CP025688">
    <property type="protein sequence ID" value="QAA23525.1"/>
    <property type="molecule type" value="Genomic_DNA"/>
</dbReference>
<protein>
    <submittedName>
        <fullName evidence="1">Uncharacterized protein</fullName>
    </submittedName>
</protein>
<accession>A0A410DBL2</accession>
<dbReference type="RefSeq" id="WP_028977655.1">
    <property type="nucleotide sequence ID" value="NZ_AP021853.1"/>
</dbReference>
<dbReference type="Proteomes" id="UP000326951">
    <property type="component" value="Chromosome"/>
</dbReference>
<reference evidence="2 3" key="1">
    <citation type="submission" date="2018-01" db="EMBL/GenBank/DDBJ databases">
        <title>Complete genome sequencing of Sporolactobacillus terrae DLG3.</title>
        <authorList>
            <person name="Nam Y.-D."/>
            <person name="Kang J."/>
            <person name="Chung W.-H."/>
        </authorList>
    </citation>
    <scope>NUCLEOTIDE SEQUENCE [LARGE SCALE GENOMIC DNA]</scope>
    <source>
        <strain evidence="2 3">DLG3</strain>
    </source>
</reference>
<gene>
    <name evidence="2" type="ORF">C0674_13450</name>
    <name evidence="1" type="ORF">St703_27080</name>
</gene>
<dbReference type="SUPFAM" id="SSF50978">
    <property type="entry name" value="WD40 repeat-like"/>
    <property type="match status" value="1"/>
</dbReference>
<organism evidence="1 4">
    <name type="scientific">Sporolactobacillus terrae</name>
    <dbReference type="NCBI Taxonomy" id="269673"/>
    <lineage>
        <taxon>Bacteria</taxon>
        <taxon>Bacillati</taxon>
        <taxon>Bacillota</taxon>
        <taxon>Bacilli</taxon>
        <taxon>Bacillales</taxon>
        <taxon>Sporolactobacillaceae</taxon>
        <taxon>Sporolactobacillus</taxon>
    </lineage>
</organism>
<dbReference type="InterPro" id="IPR036322">
    <property type="entry name" value="WD40_repeat_dom_sf"/>
</dbReference>
<evidence type="ECO:0000313" key="1">
    <source>
        <dbReference type="EMBL" id="BBO00004.1"/>
    </source>
</evidence>
<evidence type="ECO:0000313" key="4">
    <source>
        <dbReference type="Proteomes" id="UP000326951"/>
    </source>
</evidence>
<name>A0A410DBL2_9BACL</name>
<evidence type="ECO:0000313" key="2">
    <source>
        <dbReference type="EMBL" id="QAA23525.1"/>
    </source>
</evidence>